<dbReference type="AlphaFoldDB" id="A0A914Q860"/>
<evidence type="ECO:0000313" key="2">
    <source>
        <dbReference type="WBParaSite" id="PDA_v2.g25228.t1"/>
    </source>
</evidence>
<sequence>MRRSARIAALNATSNSTKPNRKRKAEKVSTIFPTKHLHFKEPFCRQNWLFRDSLINYITKNPSNSKAWQKLIQSCKYFFAKNPVFVFDKLEYKSKKWMVSLNETKKRIDFTKILIKLWITDKFNASNGPQKSVLSIIPKLYKCDAKYLSLMNDVIPYKDFLFLSSNLEQIVFHNIIVKNENDEIIPFEKLFAVLPKIKECYFYNNLTCSSITTNTVKELLKMPHFSKINRDLYYIPEEFDIETFFRYLRKNKHSTFYLRFRSGISETYKNRLEAIVDEILSIENHDYKIPNIYFIDLPNEKWKKLHTIFFSQN</sequence>
<proteinExistence type="predicted"/>
<dbReference type="Proteomes" id="UP000887578">
    <property type="component" value="Unplaced"/>
</dbReference>
<keyword evidence="1" id="KW-1185">Reference proteome</keyword>
<evidence type="ECO:0000313" key="1">
    <source>
        <dbReference type="Proteomes" id="UP000887578"/>
    </source>
</evidence>
<protein>
    <submittedName>
        <fullName evidence="2">Uncharacterized protein</fullName>
    </submittedName>
</protein>
<organism evidence="1 2">
    <name type="scientific">Panagrolaimus davidi</name>
    <dbReference type="NCBI Taxonomy" id="227884"/>
    <lineage>
        <taxon>Eukaryota</taxon>
        <taxon>Metazoa</taxon>
        <taxon>Ecdysozoa</taxon>
        <taxon>Nematoda</taxon>
        <taxon>Chromadorea</taxon>
        <taxon>Rhabditida</taxon>
        <taxon>Tylenchina</taxon>
        <taxon>Panagrolaimomorpha</taxon>
        <taxon>Panagrolaimoidea</taxon>
        <taxon>Panagrolaimidae</taxon>
        <taxon>Panagrolaimus</taxon>
    </lineage>
</organism>
<reference evidence="2" key="1">
    <citation type="submission" date="2022-11" db="UniProtKB">
        <authorList>
            <consortium name="WormBaseParasite"/>
        </authorList>
    </citation>
    <scope>IDENTIFICATION</scope>
</reference>
<dbReference type="WBParaSite" id="PDA_v2.g25228.t1">
    <property type="protein sequence ID" value="PDA_v2.g25228.t1"/>
    <property type="gene ID" value="PDA_v2.g25228"/>
</dbReference>
<accession>A0A914Q860</accession>
<name>A0A914Q860_9BILA</name>